<dbReference type="PANTHER" id="PTHR12126">
    <property type="entry name" value="NADH-UBIQUINONE OXIDOREDUCTASE 39 KDA SUBUNIT-RELATED"/>
    <property type="match status" value="1"/>
</dbReference>
<accession>G0UQ91</accession>
<dbReference type="VEuPathDB" id="TriTrypDB:TcIL3000_7_3660"/>
<feature type="compositionally biased region" description="Basic and acidic residues" evidence="1">
    <location>
        <begin position="273"/>
        <end position="299"/>
    </location>
</feature>
<dbReference type="Gene3D" id="3.40.50.720">
    <property type="entry name" value="NAD(P)-binding Rossmann-like Domain"/>
    <property type="match status" value="1"/>
</dbReference>
<feature type="region of interest" description="Disordered" evidence="1">
    <location>
        <begin position="270"/>
        <end position="299"/>
    </location>
</feature>
<dbReference type="GO" id="GO:0044877">
    <property type="term" value="F:protein-containing complex binding"/>
    <property type="evidence" value="ECO:0007669"/>
    <property type="project" value="TreeGrafter"/>
</dbReference>
<evidence type="ECO:0000256" key="1">
    <source>
        <dbReference type="SAM" id="MobiDB-lite"/>
    </source>
</evidence>
<dbReference type="EMBL" id="HE575320">
    <property type="protein sequence ID" value="CCC91552.1"/>
    <property type="molecule type" value="Genomic_DNA"/>
</dbReference>
<feature type="domain" description="NAD-dependent epimerase/dehydratase" evidence="2">
    <location>
        <begin position="7"/>
        <end position="145"/>
    </location>
</feature>
<proteinExistence type="predicted"/>
<protein>
    <recommendedName>
        <fullName evidence="2">NAD-dependent epimerase/dehydratase domain-containing protein</fullName>
    </recommendedName>
</protein>
<name>G0UQ91_TRYCI</name>
<evidence type="ECO:0000259" key="2">
    <source>
        <dbReference type="Pfam" id="PF01370"/>
    </source>
</evidence>
<dbReference type="PANTHER" id="PTHR12126:SF16">
    <property type="entry name" value="MIOREX COMPLEX COMPONENT 2"/>
    <property type="match status" value="1"/>
</dbReference>
<dbReference type="AlphaFoldDB" id="G0UQ91"/>
<sequence length="299" mass="32148">MHSRKLLVFGGTGYVGSAIVRKALQRGWRVVSATRGGVPTPGSPLHDISAVTHQNHEDALGQGSGDRATQSPRPLEFVSLDAGSRSQVFEFMEDHLDATAVISCVGVLTRDHIEARRVCGDANVNIAAALYEKASAVRRMVLISAEPPGRYASIFLKSRWALKGYFLGKEIAERAVLENLGDRGAVLRPGFIHGTRYQALGVGCVPVPLWLIGSPLEMAFRPLHCGGLLAPPISVEVVAEAALRAAESLGPCLQLDYYGMQQICGESNNVCGEPKEEKAAREPKKSDHYKNGSGDQGHK</sequence>
<reference evidence="3" key="1">
    <citation type="journal article" date="2012" name="Proc. Natl. Acad. Sci. U.S.A.">
        <title>Antigenic diversity is generated by distinct evolutionary mechanisms in African trypanosome species.</title>
        <authorList>
            <person name="Jackson A.P."/>
            <person name="Berry A."/>
            <person name="Aslett M."/>
            <person name="Allison H.C."/>
            <person name="Burton P."/>
            <person name="Vavrova-Anderson J."/>
            <person name="Brown R."/>
            <person name="Browne H."/>
            <person name="Corton N."/>
            <person name="Hauser H."/>
            <person name="Gamble J."/>
            <person name="Gilderthorp R."/>
            <person name="Marcello L."/>
            <person name="McQuillan J."/>
            <person name="Otto T.D."/>
            <person name="Quail M.A."/>
            <person name="Sanders M.J."/>
            <person name="van Tonder A."/>
            <person name="Ginger M.L."/>
            <person name="Field M.C."/>
            <person name="Barry J.D."/>
            <person name="Hertz-Fowler C."/>
            <person name="Berriman M."/>
        </authorList>
    </citation>
    <scope>NUCLEOTIDE SEQUENCE</scope>
    <source>
        <strain evidence="3">IL3000</strain>
    </source>
</reference>
<dbReference type="InterPro" id="IPR036291">
    <property type="entry name" value="NAD(P)-bd_dom_sf"/>
</dbReference>
<evidence type="ECO:0000313" key="3">
    <source>
        <dbReference type="EMBL" id="CCC91552.1"/>
    </source>
</evidence>
<dbReference type="InterPro" id="IPR001509">
    <property type="entry name" value="Epimerase_deHydtase"/>
</dbReference>
<gene>
    <name evidence="3" type="ORF">TCIL3000_7_3660</name>
</gene>
<dbReference type="InterPro" id="IPR051207">
    <property type="entry name" value="ComplexI_NDUFA9_subunit"/>
</dbReference>
<dbReference type="SUPFAM" id="SSF51735">
    <property type="entry name" value="NAD(P)-binding Rossmann-fold domains"/>
    <property type="match status" value="1"/>
</dbReference>
<organism evidence="3">
    <name type="scientific">Trypanosoma congolense (strain IL3000)</name>
    <dbReference type="NCBI Taxonomy" id="1068625"/>
    <lineage>
        <taxon>Eukaryota</taxon>
        <taxon>Discoba</taxon>
        <taxon>Euglenozoa</taxon>
        <taxon>Kinetoplastea</taxon>
        <taxon>Metakinetoplastina</taxon>
        <taxon>Trypanosomatida</taxon>
        <taxon>Trypanosomatidae</taxon>
        <taxon>Trypanosoma</taxon>
        <taxon>Nannomonas</taxon>
    </lineage>
</organism>
<dbReference type="Pfam" id="PF01370">
    <property type="entry name" value="Epimerase"/>
    <property type="match status" value="1"/>
</dbReference>
<dbReference type="GO" id="GO:0005739">
    <property type="term" value="C:mitochondrion"/>
    <property type="evidence" value="ECO:0007669"/>
    <property type="project" value="TreeGrafter"/>
</dbReference>